<proteinExistence type="predicted"/>
<evidence type="ECO:0000256" key="4">
    <source>
        <dbReference type="ARBA" id="ARBA00022833"/>
    </source>
</evidence>
<dbReference type="PANTHER" id="PTHR37418">
    <property type="entry name" value="3-KETO-5-AMINOHEXANOATE CLEAVAGE ENZYME-RELATED"/>
    <property type="match status" value="1"/>
</dbReference>
<accession>X0V664</accession>
<protein>
    <recommendedName>
        <fullName evidence="6">3-keto-5-aminohexanoate cleavage enzyme</fullName>
    </recommendedName>
</protein>
<evidence type="ECO:0000256" key="3">
    <source>
        <dbReference type="ARBA" id="ARBA00022723"/>
    </source>
</evidence>
<reference evidence="5" key="1">
    <citation type="journal article" date="2014" name="Front. Microbiol.">
        <title>High frequency of phylogenetically diverse reductive dehalogenase-homologous genes in deep subseafloor sedimentary metagenomes.</title>
        <authorList>
            <person name="Kawai M."/>
            <person name="Futagami T."/>
            <person name="Toyoda A."/>
            <person name="Takaki Y."/>
            <person name="Nishi S."/>
            <person name="Hori S."/>
            <person name="Arai W."/>
            <person name="Tsubouchi T."/>
            <person name="Morono Y."/>
            <person name="Uchiyama I."/>
            <person name="Ito T."/>
            <person name="Fujiyama A."/>
            <person name="Inagaki F."/>
            <person name="Takami H."/>
        </authorList>
    </citation>
    <scope>NUCLEOTIDE SEQUENCE</scope>
    <source>
        <strain evidence="5">Expedition CK06-06</strain>
    </source>
</reference>
<dbReference type="AlphaFoldDB" id="X0V664"/>
<dbReference type="PANTHER" id="PTHR37418:SF2">
    <property type="entry name" value="3-KETO-5-AMINOHEXANOATE CLEAVAGE ENZYME"/>
    <property type="match status" value="1"/>
</dbReference>
<evidence type="ECO:0008006" key="6">
    <source>
        <dbReference type="Google" id="ProtNLM"/>
    </source>
</evidence>
<dbReference type="EMBL" id="BARS01021084">
    <property type="protein sequence ID" value="GAG13590.1"/>
    <property type="molecule type" value="Genomic_DNA"/>
</dbReference>
<gene>
    <name evidence="5" type="ORF">S01H1_33913</name>
</gene>
<keyword evidence="4" id="KW-0862">Zinc</keyword>
<name>X0V664_9ZZZZ</name>
<organism evidence="5">
    <name type="scientific">marine sediment metagenome</name>
    <dbReference type="NCBI Taxonomy" id="412755"/>
    <lineage>
        <taxon>unclassified sequences</taxon>
        <taxon>metagenomes</taxon>
        <taxon>ecological metagenomes</taxon>
    </lineage>
</organism>
<dbReference type="Pfam" id="PF05853">
    <property type="entry name" value="BKACE"/>
    <property type="match status" value="1"/>
</dbReference>
<dbReference type="Gene3D" id="3.20.20.70">
    <property type="entry name" value="Aldolase class I"/>
    <property type="match status" value="1"/>
</dbReference>
<evidence type="ECO:0000256" key="2">
    <source>
        <dbReference type="ARBA" id="ARBA00022679"/>
    </source>
</evidence>
<dbReference type="InterPro" id="IPR008567">
    <property type="entry name" value="BKACE"/>
</dbReference>
<evidence type="ECO:0000313" key="5">
    <source>
        <dbReference type="EMBL" id="GAG13590.1"/>
    </source>
</evidence>
<keyword evidence="3" id="KW-0479">Metal-binding</keyword>
<comment type="cofactor">
    <cofactor evidence="1">
        <name>Zn(2+)</name>
        <dbReference type="ChEBI" id="CHEBI:29105"/>
    </cofactor>
</comment>
<dbReference type="GO" id="GO:0046872">
    <property type="term" value="F:metal ion binding"/>
    <property type="evidence" value="ECO:0007669"/>
    <property type="project" value="UniProtKB-KW"/>
</dbReference>
<dbReference type="GO" id="GO:0043720">
    <property type="term" value="F:3-keto-5-aminohexanoate cleavage activity"/>
    <property type="evidence" value="ECO:0007669"/>
    <property type="project" value="InterPro"/>
</dbReference>
<dbReference type="InterPro" id="IPR013785">
    <property type="entry name" value="Aldolase_TIM"/>
</dbReference>
<sequence>YKKHVYEKIVEGLRKHCPDLVLVTSLSGRDFNEFEKRSQCIELKPDMASLTLASMNFVKSASVNSPQMVQELSAKMLEYGVNPEFEAFDLGMVNYAKYLIKKGLSGPPPYYFNLFFGNIAGTQADLSHAGLMVRDLPEKSYWSFGGIGNTAQLQVNTMAIATGGGVRVGLEDNIHYDAGRKKLASNIDLVKRIHSIAGIFEREVMTPKEFGELGFYNKKR</sequence>
<feature type="non-terminal residue" evidence="5">
    <location>
        <position position="1"/>
    </location>
</feature>
<keyword evidence="2" id="KW-0808">Transferase</keyword>
<comment type="caution">
    <text evidence="5">The sequence shown here is derived from an EMBL/GenBank/DDBJ whole genome shotgun (WGS) entry which is preliminary data.</text>
</comment>
<evidence type="ECO:0000256" key="1">
    <source>
        <dbReference type="ARBA" id="ARBA00001947"/>
    </source>
</evidence>